<dbReference type="RefSeq" id="WP_249832286.1">
    <property type="nucleotide sequence ID" value="NZ_JAMGBE010000004.1"/>
</dbReference>
<evidence type="ECO:0000313" key="15">
    <source>
        <dbReference type="Proteomes" id="UP001165342"/>
    </source>
</evidence>
<reference evidence="14" key="1">
    <citation type="submission" date="2022-05" db="EMBL/GenBank/DDBJ databases">
        <authorList>
            <person name="Jo J.-H."/>
            <person name="Im W.-T."/>
        </authorList>
    </citation>
    <scope>NUCLEOTIDE SEQUENCE</scope>
    <source>
        <strain evidence="14">SE220</strain>
    </source>
</reference>
<dbReference type="InterPro" id="IPR046346">
    <property type="entry name" value="Aminoacid_DH-like_N_sf"/>
</dbReference>
<feature type="domain" description="Tetrahydrofolate dehydrogenase/cyclohydrolase NAD(P)-binding" evidence="13">
    <location>
        <begin position="140"/>
        <end position="286"/>
    </location>
</feature>
<sequence>MTASRIDGKAAGVAVRERVAKGVRAFEQRAGRPPGLATVLVGEDPASAVYVRSKNRATAEAGMASFAHNLPDTTSESELLQLVADLNADKRVDGILVQLPLPSHIDEKKVIATIEPSKDVDGFHAMNAGRLATGLDALVPCTPLGCLYLLKAELGDLSGLDAVVIGRSNIVGKPMAQLLLGENATVTIAHSRTRNLEEVVSRADIVVAAVGRPEMVRGHWIKPGATVIDVGINRLPTDDGKGRLVGDVAFDEAVEFARAITPVPGGVGPMTIAMLMRNTLVAAHRRAGLADPENL</sequence>
<dbReference type="CDD" id="cd01080">
    <property type="entry name" value="NAD_bind_m-THF_DH_Cyclohyd"/>
    <property type="match status" value="1"/>
</dbReference>
<dbReference type="Gene3D" id="3.40.50.720">
    <property type="entry name" value="NAD(P)-binding Rossmann-like Domain"/>
    <property type="match status" value="1"/>
</dbReference>
<proteinExistence type="inferred from homology"/>
<dbReference type="NCBIfam" id="NF008058">
    <property type="entry name" value="PRK10792.1"/>
    <property type="match status" value="1"/>
</dbReference>
<evidence type="ECO:0000259" key="12">
    <source>
        <dbReference type="Pfam" id="PF00763"/>
    </source>
</evidence>
<dbReference type="InterPro" id="IPR020631">
    <property type="entry name" value="THF_DH/CycHdrlase_NAD-bd_dom"/>
</dbReference>
<keyword evidence="7 11" id="KW-0560">Oxidoreductase</keyword>
<gene>
    <name evidence="11 14" type="primary">folD</name>
    <name evidence="14" type="ORF">LZ538_12090</name>
</gene>
<dbReference type="HAMAP" id="MF_01576">
    <property type="entry name" value="THF_DHG_CYH"/>
    <property type="match status" value="1"/>
</dbReference>
<dbReference type="SUPFAM" id="SSF51735">
    <property type="entry name" value="NAD(P)-binding Rossmann-fold domains"/>
    <property type="match status" value="1"/>
</dbReference>
<keyword evidence="9 11" id="KW-0486">Methionine biosynthesis</keyword>
<dbReference type="EMBL" id="JAMGBE010000004">
    <property type="protein sequence ID" value="MCL6730786.1"/>
    <property type="molecule type" value="Genomic_DNA"/>
</dbReference>
<dbReference type="InterPro" id="IPR020630">
    <property type="entry name" value="THF_DH/CycHdrlase_cat_dom"/>
</dbReference>
<evidence type="ECO:0000313" key="14">
    <source>
        <dbReference type="EMBL" id="MCL6730786.1"/>
    </source>
</evidence>
<keyword evidence="3 11" id="KW-0028">Amino-acid biosynthesis</keyword>
<evidence type="ECO:0000256" key="4">
    <source>
        <dbReference type="ARBA" id="ARBA00022755"/>
    </source>
</evidence>
<dbReference type="Proteomes" id="UP001165342">
    <property type="component" value="Unassembled WGS sequence"/>
</dbReference>
<evidence type="ECO:0000256" key="10">
    <source>
        <dbReference type="ARBA" id="ARBA00023268"/>
    </source>
</evidence>
<evidence type="ECO:0000256" key="3">
    <source>
        <dbReference type="ARBA" id="ARBA00022605"/>
    </source>
</evidence>
<keyword evidence="6 11" id="KW-0521">NADP</keyword>
<keyword evidence="8 11" id="KW-0368">Histidine biosynthesis</keyword>
<comment type="similarity">
    <text evidence="11">Belongs to the tetrahydrofolate dehydrogenase/cyclohydrolase family.</text>
</comment>
<dbReference type="InterPro" id="IPR036291">
    <property type="entry name" value="NAD(P)-bd_dom_sf"/>
</dbReference>
<keyword evidence="5 11" id="KW-0378">Hydrolase</keyword>
<evidence type="ECO:0000256" key="7">
    <source>
        <dbReference type="ARBA" id="ARBA00023002"/>
    </source>
</evidence>
<organism evidence="14 15">
    <name type="scientific">Sphingomonas hankyongi</name>
    <dbReference type="NCBI Taxonomy" id="2908209"/>
    <lineage>
        <taxon>Bacteria</taxon>
        <taxon>Pseudomonadati</taxon>
        <taxon>Pseudomonadota</taxon>
        <taxon>Alphaproteobacteria</taxon>
        <taxon>Sphingomonadales</taxon>
        <taxon>Sphingomonadaceae</taxon>
        <taxon>Sphingomonas</taxon>
    </lineage>
</organism>
<dbReference type="NCBIfam" id="NF010785">
    <property type="entry name" value="PRK14188.1"/>
    <property type="match status" value="1"/>
</dbReference>
<name>A0ABT0S4M3_9SPHN</name>
<dbReference type="PANTHER" id="PTHR48099:SF5">
    <property type="entry name" value="C-1-TETRAHYDROFOLATE SYNTHASE, CYTOPLASMIC"/>
    <property type="match status" value="1"/>
</dbReference>
<dbReference type="InterPro" id="IPR020867">
    <property type="entry name" value="THF_DH/CycHdrlase_CS"/>
</dbReference>
<evidence type="ECO:0000256" key="8">
    <source>
        <dbReference type="ARBA" id="ARBA00023102"/>
    </source>
</evidence>
<evidence type="ECO:0000256" key="1">
    <source>
        <dbReference type="ARBA" id="ARBA00004777"/>
    </source>
</evidence>
<comment type="caution">
    <text evidence="11">Lacks conserved residue(s) required for the propagation of feature annotation.</text>
</comment>
<comment type="caution">
    <text evidence="14">The sequence shown here is derived from an EMBL/GenBank/DDBJ whole genome shotgun (WGS) entry which is preliminary data.</text>
</comment>
<comment type="function">
    <text evidence="11">Catalyzes the oxidation of 5,10-methylenetetrahydrofolate to 5,10-methenyltetrahydrofolate and then the hydrolysis of 5,10-methenyltetrahydrofolate to 10-formyltetrahydrofolate.</text>
</comment>
<keyword evidence="10 11" id="KW-0511">Multifunctional enzyme</keyword>
<dbReference type="PROSITE" id="PS00766">
    <property type="entry name" value="THF_DHG_CYH_1"/>
    <property type="match status" value="1"/>
</dbReference>
<dbReference type="Pfam" id="PF00763">
    <property type="entry name" value="THF_DHG_CYH"/>
    <property type="match status" value="1"/>
</dbReference>
<accession>A0ABT0S4M3</accession>
<dbReference type="SUPFAM" id="SSF53223">
    <property type="entry name" value="Aminoacid dehydrogenase-like, N-terminal domain"/>
    <property type="match status" value="1"/>
</dbReference>
<comment type="catalytic activity">
    <reaction evidence="11">
        <text>(6R)-5,10-methylene-5,6,7,8-tetrahydrofolate + NADP(+) = (6R)-5,10-methenyltetrahydrofolate + NADPH</text>
        <dbReference type="Rhea" id="RHEA:22812"/>
        <dbReference type="ChEBI" id="CHEBI:15636"/>
        <dbReference type="ChEBI" id="CHEBI:57455"/>
        <dbReference type="ChEBI" id="CHEBI:57783"/>
        <dbReference type="ChEBI" id="CHEBI:58349"/>
        <dbReference type="EC" id="1.5.1.5"/>
    </reaction>
</comment>
<dbReference type="Pfam" id="PF02882">
    <property type="entry name" value="THF_DHG_CYH_C"/>
    <property type="match status" value="1"/>
</dbReference>
<keyword evidence="2 11" id="KW-0554">One-carbon metabolism</keyword>
<dbReference type="PANTHER" id="PTHR48099">
    <property type="entry name" value="C-1-TETRAHYDROFOLATE SYNTHASE, CYTOPLASMIC-RELATED"/>
    <property type="match status" value="1"/>
</dbReference>
<dbReference type="InterPro" id="IPR000672">
    <property type="entry name" value="THF_DH/CycHdrlase"/>
</dbReference>
<evidence type="ECO:0000256" key="6">
    <source>
        <dbReference type="ARBA" id="ARBA00022857"/>
    </source>
</evidence>
<protein>
    <recommendedName>
        <fullName evidence="11">Bifunctional protein FolD</fullName>
    </recommendedName>
    <domain>
        <recommendedName>
            <fullName evidence="11">Methylenetetrahydrofolate dehydrogenase</fullName>
            <ecNumber evidence="11">1.5.1.5</ecNumber>
        </recommendedName>
    </domain>
    <domain>
        <recommendedName>
            <fullName evidence="11">Methenyltetrahydrofolate cyclohydrolase</fullName>
            <ecNumber evidence="11">3.5.4.9</ecNumber>
        </recommendedName>
    </domain>
</protein>
<evidence type="ECO:0000256" key="9">
    <source>
        <dbReference type="ARBA" id="ARBA00023167"/>
    </source>
</evidence>
<dbReference type="PROSITE" id="PS00767">
    <property type="entry name" value="THF_DHG_CYH_2"/>
    <property type="match status" value="1"/>
</dbReference>
<dbReference type="EC" id="1.5.1.5" evidence="11"/>
<feature type="domain" description="Tetrahydrofolate dehydrogenase/cyclohydrolase catalytic" evidence="12">
    <location>
        <begin position="6"/>
        <end position="121"/>
    </location>
</feature>
<dbReference type="NCBIfam" id="NF010783">
    <property type="entry name" value="PRK14186.1"/>
    <property type="match status" value="1"/>
</dbReference>
<evidence type="ECO:0000259" key="13">
    <source>
        <dbReference type="Pfam" id="PF02882"/>
    </source>
</evidence>
<dbReference type="EC" id="3.5.4.9" evidence="11"/>
<keyword evidence="15" id="KW-1185">Reference proteome</keyword>
<comment type="subunit">
    <text evidence="11">Homodimer.</text>
</comment>
<dbReference type="PRINTS" id="PR00085">
    <property type="entry name" value="THFDHDRGNASE"/>
</dbReference>
<feature type="binding site" evidence="11">
    <location>
        <position position="232"/>
    </location>
    <ligand>
        <name>NADP(+)</name>
        <dbReference type="ChEBI" id="CHEBI:58349"/>
    </ligand>
</feature>
<comment type="catalytic activity">
    <reaction evidence="11">
        <text>(6R)-5,10-methenyltetrahydrofolate + H2O = (6R)-10-formyltetrahydrofolate + H(+)</text>
        <dbReference type="Rhea" id="RHEA:23700"/>
        <dbReference type="ChEBI" id="CHEBI:15377"/>
        <dbReference type="ChEBI" id="CHEBI:15378"/>
        <dbReference type="ChEBI" id="CHEBI:57455"/>
        <dbReference type="ChEBI" id="CHEBI:195366"/>
        <dbReference type="EC" id="3.5.4.9"/>
    </reaction>
</comment>
<evidence type="ECO:0000256" key="11">
    <source>
        <dbReference type="HAMAP-Rule" id="MF_01576"/>
    </source>
</evidence>
<dbReference type="Gene3D" id="3.40.50.10860">
    <property type="entry name" value="Leucine Dehydrogenase, chain A, domain 1"/>
    <property type="match status" value="1"/>
</dbReference>
<evidence type="ECO:0000256" key="5">
    <source>
        <dbReference type="ARBA" id="ARBA00022801"/>
    </source>
</evidence>
<evidence type="ECO:0000256" key="2">
    <source>
        <dbReference type="ARBA" id="ARBA00022563"/>
    </source>
</evidence>
<feature type="binding site" evidence="11">
    <location>
        <begin position="166"/>
        <end position="168"/>
    </location>
    <ligand>
        <name>NADP(+)</name>
        <dbReference type="ChEBI" id="CHEBI:58349"/>
    </ligand>
</feature>
<comment type="pathway">
    <text evidence="1 11">One-carbon metabolism; tetrahydrofolate interconversion.</text>
</comment>
<keyword evidence="4 11" id="KW-0658">Purine biosynthesis</keyword>